<dbReference type="RefSeq" id="WP_218934394.1">
    <property type="nucleotide sequence ID" value="NZ_CP036261.1"/>
</dbReference>
<feature type="domain" description="Acetyl-coenzyme A synthetase N-terminal" evidence="4">
    <location>
        <begin position="36"/>
        <end position="93"/>
    </location>
</feature>
<dbReference type="Pfam" id="PF16177">
    <property type="entry name" value="ACAS_N"/>
    <property type="match status" value="1"/>
</dbReference>
<gene>
    <name evidence="5" type="primary">acs</name>
    <name evidence="5" type="ORF">EC9_50290</name>
</gene>
<keyword evidence="6" id="KW-1185">Reference proteome</keyword>
<dbReference type="Pfam" id="PF13193">
    <property type="entry name" value="AMP-binding_C"/>
    <property type="match status" value="1"/>
</dbReference>
<dbReference type="PANTHER" id="PTHR44378:SF2">
    <property type="entry name" value="ACYL-ACTIVATING ENZYME 17, PEROXISOMAL-RELATED"/>
    <property type="match status" value="1"/>
</dbReference>
<dbReference type="InterPro" id="IPR032387">
    <property type="entry name" value="ACAS_N"/>
</dbReference>
<organism evidence="5 6">
    <name type="scientific">Rosistilla ulvae</name>
    <dbReference type="NCBI Taxonomy" id="1930277"/>
    <lineage>
        <taxon>Bacteria</taxon>
        <taxon>Pseudomonadati</taxon>
        <taxon>Planctomycetota</taxon>
        <taxon>Planctomycetia</taxon>
        <taxon>Pirellulales</taxon>
        <taxon>Pirellulaceae</taxon>
        <taxon>Rosistilla</taxon>
    </lineage>
</organism>
<dbReference type="InterPro" id="IPR042099">
    <property type="entry name" value="ANL_N_sf"/>
</dbReference>
<dbReference type="Proteomes" id="UP000319557">
    <property type="component" value="Chromosome"/>
</dbReference>
<evidence type="ECO:0000313" key="6">
    <source>
        <dbReference type="Proteomes" id="UP000319557"/>
    </source>
</evidence>
<dbReference type="InterPro" id="IPR025110">
    <property type="entry name" value="AMP-bd_C"/>
</dbReference>
<comment type="similarity">
    <text evidence="1">Belongs to the ATP-dependent AMP-binding enzyme family.</text>
</comment>
<dbReference type="PANTHER" id="PTHR44378">
    <property type="entry name" value="ACYL-ACTIVATING ENZYME 17, PEROXISOMAL-RELATED"/>
    <property type="match status" value="1"/>
</dbReference>
<evidence type="ECO:0000259" key="4">
    <source>
        <dbReference type="Pfam" id="PF16177"/>
    </source>
</evidence>
<dbReference type="KEGG" id="ruv:EC9_50290"/>
<dbReference type="Gene3D" id="3.30.300.30">
    <property type="match status" value="1"/>
</dbReference>
<evidence type="ECO:0000313" key="5">
    <source>
        <dbReference type="EMBL" id="QDS90812.1"/>
    </source>
</evidence>
<evidence type="ECO:0000259" key="2">
    <source>
        <dbReference type="Pfam" id="PF00501"/>
    </source>
</evidence>
<keyword evidence="5" id="KW-0436">Ligase</keyword>
<dbReference type="SUPFAM" id="SSF56801">
    <property type="entry name" value="Acetyl-CoA synthetase-like"/>
    <property type="match status" value="1"/>
</dbReference>
<dbReference type="AlphaFoldDB" id="A0A517M7E9"/>
<name>A0A517M7E9_9BACT</name>
<dbReference type="GO" id="GO:0003987">
    <property type="term" value="F:acetate-CoA ligase activity"/>
    <property type="evidence" value="ECO:0007669"/>
    <property type="project" value="UniProtKB-EC"/>
</dbReference>
<proteinExistence type="inferred from homology"/>
<dbReference type="PROSITE" id="PS00455">
    <property type="entry name" value="AMP_BINDING"/>
    <property type="match status" value="1"/>
</dbReference>
<dbReference type="EMBL" id="CP036261">
    <property type="protein sequence ID" value="QDS90812.1"/>
    <property type="molecule type" value="Genomic_DNA"/>
</dbReference>
<protein>
    <submittedName>
        <fullName evidence="5">Acetyl-coenzyme A synthetase</fullName>
        <ecNumber evidence="5">6.2.1.1</ecNumber>
    </submittedName>
</protein>
<dbReference type="Pfam" id="PF00501">
    <property type="entry name" value="AMP-binding"/>
    <property type="match status" value="1"/>
</dbReference>
<dbReference type="InterPro" id="IPR020845">
    <property type="entry name" value="AMP-binding_CS"/>
</dbReference>
<reference evidence="5 6" key="1">
    <citation type="submission" date="2019-02" db="EMBL/GenBank/DDBJ databases">
        <title>Deep-cultivation of Planctomycetes and their phenomic and genomic characterization uncovers novel biology.</title>
        <authorList>
            <person name="Wiegand S."/>
            <person name="Jogler M."/>
            <person name="Boedeker C."/>
            <person name="Pinto D."/>
            <person name="Vollmers J."/>
            <person name="Rivas-Marin E."/>
            <person name="Kohn T."/>
            <person name="Peeters S.H."/>
            <person name="Heuer A."/>
            <person name="Rast P."/>
            <person name="Oberbeckmann S."/>
            <person name="Bunk B."/>
            <person name="Jeske O."/>
            <person name="Meyerdierks A."/>
            <person name="Storesund J.E."/>
            <person name="Kallscheuer N."/>
            <person name="Luecker S."/>
            <person name="Lage O.M."/>
            <person name="Pohl T."/>
            <person name="Merkel B.J."/>
            <person name="Hornburger P."/>
            <person name="Mueller R.-W."/>
            <person name="Bruemmer F."/>
            <person name="Labrenz M."/>
            <person name="Spormann A.M."/>
            <person name="Op den Camp H."/>
            <person name="Overmann J."/>
            <person name="Amann R."/>
            <person name="Jetten M.S.M."/>
            <person name="Mascher T."/>
            <person name="Medema M.H."/>
            <person name="Devos D.P."/>
            <person name="Kaster A.-K."/>
            <person name="Ovreas L."/>
            <person name="Rohde M."/>
            <person name="Galperin M.Y."/>
            <person name="Jogler C."/>
        </authorList>
    </citation>
    <scope>NUCLEOTIDE SEQUENCE [LARGE SCALE GENOMIC DNA]</scope>
    <source>
        <strain evidence="5 6">EC9</strain>
    </source>
</reference>
<sequence>MKAVEVKQCGIWEPTQETIDATNVAWLMQRAGVDNYEALHDWSIQRRELFWESVVERLAIPFQSPFDRIVDVSEGVASPKWFPGGKLNIVESCFNAAADSTAIIYQHEAGELETLTVRELRAFASRVADGLRQRGFKPGDAIAILMPMTVECVAIYLGIAWAGCVAVSIADSFQPKEIATRLKLSGAVGIFTQDVFRRGGKSHPLFAGVKQAGAPAAIVVSEGSTAELRDGDCHWSDFLGDDEDAPVAVCEPSDPMNILFSSGTTGDPKVIPWTHTTPIKCAADSHFHQNIQPGDVAVWPTNIGWMMGPWLIFSALMNRASMGLYYGSPTGAEFCRFVQDARTTMLGVIPSLVKTWRAVDAAQGLDWSSIELFSTTGECSAADDMQWLMQQAGGRPVIEYCGGTELGGGYIASTLALPCKVGEFNTPTLGTEMVILDAEGQPADSGEAFLVPPTIGMSTQLLNRDHHKSYYAATPCRHEGDVLRRHGDQIQRIPAGGWRAMGRADDTMNLGGIKVGSAEIERVLQGVAGLSETAAIGVAPDGGPSQLVIYVVLAKDVTVEKKELMAAMQSAIRKELNPLFKIHDIIPVDVMPRTASNKVMRRVLRDQYLQHAKGCS</sequence>
<accession>A0A517M7E9</accession>
<feature type="domain" description="AMP-binding enzyme C-terminal" evidence="3">
    <location>
        <begin position="519"/>
        <end position="598"/>
    </location>
</feature>
<dbReference type="InterPro" id="IPR045851">
    <property type="entry name" value="AMP-bd_C_sf"/>
</dbReference>
<evidence type="ECO:0000256" key="1">
    <source>
        <dbReference type="ARBA" id="ARBA00006432"/>
    </source>
</evidence>
<dbReference type="InterPro" id="IPR000873">
    <property type="entry name" value="AMP-dep_synth/lig_dom"/>
</dbReference>
<dbReference type="Gene3D" id="3.40.50.12780">
    <property type="entry name" value="N-terminal domain of ligase-like"/>
    <property type="match status" value="1"/>
</dbReference>
<evidence type="ECO:0000259" key="3">
    <source>
        <dbReference type="Pfam" id="PF13193"/>
    </source>
</evidence>
<feature type="domain" description="AMP-dependent synthetase/ligase" evidence="2">
    <location>
        <begin position="96"/>
        <end position="447"/>
    </location>
</feature>
<dbReference type="EC" id="6.2.1.1" evidence="5"/>